<feature type="domain" description="TLDc" evidence="2">
    <location>
        <begin position="1"/>
        <end position="166"/>
    </location>
</feature>
<dbReference type="SMART" id="SM00584">
    <property type="entry name" value="TLDc"/>
    <property type="match status" value="1"/>
</dbReference>
<dbReference type="Pfam" id="PF07534">
    <property type="entry name" value="TLD"/>
    <property type="match status" value="1"/>
</dbReference>
<sequence>MYQSFEFGSQVSMVAPFTWKLTDGKRKQPCGLLGNVDLSLLYKASVHGYQASAFHQRCDRQGPTLLVAYNRSGYIFGGYTSVDYTQSGQYITDREAFLFSFQGKIPVCIKVNSGYNARIDDAGQLCFCYNNQPVVLNQRGNAFSVNTTTMYGNDTQLTECEVYKVKQIPQISAIHKQWRNVLWTAKAELMEMIRNHKPLMMSVSRVRILMIGPVGAGKSSFFNSINSIFMSRITSKAMSGSAGTSLTTQFRTYPVKDGREGKPLPFVLCDTMGLEEQTGAGLDIEDISSILQGHVPDRYKFNPMAPFQHNEQRVYRPSSLQEKIHLNSLSKLTLTKADEACPLVEKDLQSLYVSSYIKSKVQEVSSRLGVPVSCVLPVKNYSQELELELNYDYFDDIRPVEANPK</sequence>
<dbReference type="Gene3D" id="3.40.50.300">
    <property type="entry name" value="P-loop containing nucleotide triphosphate hydrolases"/>
    <property type="match status" value="1"/>
</dbReference>
<dbReference type="Ensembl" id="ENSSANT00000103832.1">
    <property type="protein sequence ID" value="ENSSANP00000097772.1"/>
    <property type="gene ID" value="ENSSANG00000048165.1"/>
</dbReference>
<evidence type="ECO:0000259" key="2">
    <source>
        <dbReference type="PROSITE" id="PS51886"/>
    </source>
</evidence>
<dbReference type="Proteomes" id="UP000472260">
    <property type="component" value="Unassembled WGS sequence"/>
</dbReference>
<comment type="similarity">
    <text evidence="1">Belongs to the IFI44 family.</text>
</comment>
<protein>
    <submittedName>
        <fullName evidence="3">Interferon-induced protein 44-like</fullName>
    </submittedName>
</protein>
<reference evidence="3" key="1">
    <citation type="submission" date="2025-08" db="UniProtKB">
        <authorList>
            <consortium name="Ensembl"/>
        </authorList>
    </citation>
    <scope>IDENTIFICATION</scope>
</reference>
<organism evidence="3 4">
    <name type="scientific">Sinocyclocheilus anshuiensis</name>
    <dbReference type="NCBI Taxonomy" id="1608454"/>
    <lineage>
        <taxon>Eukaryota</taxon>
        <taxon>Metazoa</taxon>
        <taxon>Chordata</taxon>
        <taxon>Craniata</taxon>
        <taxon>Vertebrata</taxon>
        <taxon>Euteleostomi</taxon>
        <taxon>Actinopterygii</taxon>
        <taxon>Neopterygii</taxon>
        <taxon>Teleostei</taxon>
        <taxon>Ostariophysi</taxon>
        <taxon>Cypriniformes</taxon>
        <taxon>Cyprinidae</taxon>
        <taxon>Cyprininae</taxon>
        <taxon>Sinocyclocheilus</taxon>
    </lineage>
</organism>
<proteinExistence type="inferred from homology"/>
<dbReference type="InterPro" id="IPR027417">
    <property type="entry name" value="P-loop_NTPase"/>
</dbReference>
<dbReference type="PROSITE" id="PS51886">
    <property type="entry name" value="TLDC"/>
    <property type="match status" value="1"/>
</dbReference>
<dbReference type="PANTHER" id="PTHR14241">
    <property type="entry name" value="INTERFERON-INDUCED PROTEIN 44"/>
    <property type="match status" value="1"/>
</dbReference>
<dbReference type="GO" id="GO:0006955">
    <property type="term" value="P:immune response"/>
    <property type="evidence" value="ECO:0007669"/>
    <property type="project" value="TreeGrafter"/>
</dbReference>
<gene>
    <name evidence="3" type="primary">LOC107655180</name>
</gene>
<evidence type="ECO:0000256" key="1">
    <source>
        <dbReference type="ARBA" id="ARBA00009243"/>
    </source>
</evidence>
<dbReference type="PANTHER" id="PTHR14241:SF19">
    <property type="entry name" value="INTERFERON-INDUCED PROTEIN 44-LIKE ISOFORM X1-RELATED"/>
    <property type="match status" value="1"/>
</dbReference>
<evidence type="ECO:0000313" key="3">
    <source>
        <dbReference type="Ensembl" id="ENSSANP00000097772.1"/>
    </source>
</evidence>
<dbReference type="CDD" id="cd00882">
    <property type="entry name" value="Ras_like_GTPase"/>
    <property type="match status" value="1"/>
</dbReference>
<accession>A0A671SMY9</accession>
<dbReference type="SUPFAM" id="SSF52540">
    <property type="entry name" value="P-loop containing nucleoside triphosphate hydrolases"/>
    <property type="match status" value="1"/>
</dbReference>
<evidence type="ECO:0000313" key="4">
    <source>
        <dbReference type="Proteomes" id="UP000472260"/>
    </source>
</evidence>
<keyword evidence="4" id="KW-1185">Reference proteome</keyword>
<dbReference type="AlphaFoldDB" id="A0A671SMY9"/>
<dbReference type="InterPro" id="IPR006571">
    <property type="entry name" value="TLDc_dom"/>
</dbReference>
<name>A0A671SMY9_9TELE</name>
<reference evidence="3" key="2">
    <citation type="submission" date="2025-09" db="UniProtKB">
        <authorList>
            <consortium name="Ensembl"/>
        </authorList>
    </citation>
    <scope>IDENTIFICATION</scope>
</reference>